<keyword evidence="3" id="KW-1185">Reference proteome</keyword>
<comment type="caution">
    <text evidence="2">The sequence shown here is derived from an EMBL/GenBank/DDBJ whole genome shotgun (WGS) entry which is preliminary data.</text>
</comment>
<evidence type="ECO:0000313" key="3">
    <source>
        <dbReference type="Proteomes" id="UP000750711"/>
    </source>
</evidence>
<sequence>MKQRISLNIFIFSLQVAVNDRDFDIVARNVILLLTALHFGPGEATAIMLHIWYSALIPEQMFRSLQDNILPLIQKVCAKIREKPAMSLQSKTWRYGARSLRLVLQKAMWDRLPSYLQVPDGLSMAEAQNVMSSTTLAPERRDYVDRALYTRPPPWRVCITKFRKDGILLPFGQSRRGFDTPNPTLYQTTDFWPMMDSADPSEGWPVKEVIRKAPLAKNDIYGSLFMYIQGILLKFCHQIERLKICFQLFQVDALELPSIIKQSGMGKYYFDRIEVSNIGDRGYIGPQTTLSTFGPLLKRKTQNSHATLLALFLNAVHEVSTPMDNLNAIKSESDELRQYLPASPAMFQNRDSYDADFMRFNDARMMFRDFDKLFKRFMYECRFEEIGKAAGLKVKSNNTIIEPWPMRLKKNATQDEFNIFLASGHIGSERYVEWESVA</sequence>
<reference evidence="2" key="1">
    <citation type="submission" date="2021-03" db="EMBL/GenBank/DDBJ databases">
        <title>Comparative genomics and phylogenomic investigation of the class Geoglossomycetes provide insights into ecological specialization and systematics.</title>
        <authorList>
            <person name="Melie T."/>
            <person name="Pirro S."/>
            <person name="Miller A.N."/>
            <person name="Quandt A."/>
        </authorList>
    </citation>
    <scope>NUCLEOTIDE SEQUENCE</scope>
    <source>
        <strain evidence="2">CAQ_001_2017</strain>
    </source>
</reference>
<feature type="domain" description="DUF4470" evidence="1">
    <location>
        <begin position="14"/>
        <end position="57"/>
    </location>
</feature>
<protein>
    <recommendedName>
        <fullName evidence="1">DUF4470 domain-containing protein</fullName>
    </recommendedName>
</protein>
<evidence type="ECO:0000259" key="1">
    <source>
        <dbReference type="Pfam" id="PF14737"/>
    </source>
</evidence>
<dbReference type="Pfam" id="PF14737">
    <property type="entry name" value="DUF4470"/>
    <property type="match status" value="1"/>
</dbReference>
<dbReference type="Proteomes" id="UP000750711">
    <property type="component" value="Unassembled WGS sequence"/>
</dbReference>
<proteinExistence type="predicted"/>
<dbReference type="EMBL" id="JAGHQM010000128">
    <property type="protein sequence ID" value="KAH0565170.1"/>
    <property type="molecule type" value="Genomic_DNA"/>
</dbReference>
<name>A0A9P8RSM8_9PEZI</name>
<dbReference type="InterPro" id="IPR027974">
    <property type="entry name" value="DUF4470"/>
</dbReference>
<gene>
    <name evidence="2" type="ORF">GP486_001434</name>
</gene>
<dbReference type="AlphaFoldDB" id="A0A9P8RSM8"/>
<evidence type="ECO:0000313" key="2">
    <source>
        <dbReference type="EMBL" id="KAH0565170.1"/>
    </source>
</evidence>
<accession>A0A9P8RSM8</accession>
<organism evidence="2 3">
    <name type="scientific">Trichoglossum hirsutum</name>
    <dbReference type="NCBI Taxonomy" id="265104"/>
    <lineage>
        <taxon>Eukaryota</taxon>
        <taxon>Fungi</taxon>
        <taxon>Dikarya</taxon>
        <taxon>Ascomycota</taxon>
        <taxon>Pezizomycotina</taxon>
        <taxon>Geoglossomycetes</taxon>
        <taxon>Geoglossales</taxon>
        <taxon>Geoglossaceae</taxon>
        <taxon>Trichoglossum</taxon>
    </lineage>
</organism>